<evidence type="ECO:0000256" key="10">
    <source>
        <dbReference type="ARBA" id="ARBA00024347"/>
    </source>
</evidence>
<feature type="compositionally biased region" description="Polar residues" evidence="13">
    <location>
        <begin position="604"/>
        <end position="613"/>
    </location>
</feature>
<evidence type="ECO:0000256" key="9">
    <source>
        <dbReference type="ARBA" id="ARBA00023242"/>
    </source>
</evidence>
<dbReference type="Pfam" id="PF05406">
    <property type="entry name" value="WGR"/>
    <property type="match status" value="1"/>
</dbReference>
<proteinExistence type="inferred from homology"/>
<keyword evidence="9" id="KW-0539">Nucleus</keyword>
<evidence type="ECO:0000256" key="6">
    <source>
        <dbReference type="ARBA" id="ARBA00022679"/>
    </source>
</evidence>
<accession>A0AA38KUA4</accession>
<feature type="domain" description="SAP" evidence="14">
    <location>
        <begin position="40"/>
        <end position="74"/>
    </location>
</feature>
<keyword evidence="18" id="KW-1185">Reference proteome</keyword>
<dbReference type="Pfam" id="PF02037">
    <property type="entry name" value="SAP"/>
    <property type="match status" value="2"/>
</dbReference>
<comment type="catalytic activity">
    <reaction evidence="12">
        <text>NAD(+) + (ADP-D-ribosyl)n-acceptor = nicotinamide + (ADP-D-ribosyl)n+1-acceptor + H(+).</text>
        <dbReference type="EC" id="2.4.2.30"/>
    </reaction>
</comment>
<dbReference type="FunFam" id="2.20.140.10:FF:000001">
    <property type="entry name" value="Poly [ADP-ribose] polymerase"/>
    <property type="match status" value="1"/>
</dbReference>
<comment type="subcellular location">
    <subcellularLocation>
        <location evidence="3">Nucleus</location>
    </subcellularLocation>
</comment>
<feature type="domain" description="WGR" evidence="16">
    <location>
        <begin position="408"/>
        <end position="505"/>
    </location>
</feature>
<dbReference type="AlphaFoldDB" id="A0AA38KUA4"/>
<dbReference type="SUPFAM" id="SSF142921">
    <property type="entry name" value="WGR domain-like"/>
    <property type="match status" value="1"/>
</dbReference>
<feature type="compositionally biased region" description="Basic and acidic residues" evidence="13">
    <location>
        <begin position="106"/>
        <end position="121"/>
    </location>
</feature>
<dbReference type="GO" id="GO:0005730">
    <property type="term" value="C:nucleolus"/>
    <property type="evidence" value="ECO:0007669"/>
    <property type="project" value="TreeGrafter"/>
</dbReference>
<feature type="region of interest" description="Disordered" evidence="13">
    <location>
        <begin position="77"/>
        <end position="140"/>
    </location>
</feature>
<dbReference type="CDD" id="cd08002">
    <property type="entry name" value="WGR_PARP3_like"/>
    <property type="match status" value="1"/>
</dbReference>
<reference evidence="17 18" key="1">
    <citation type="journal article" date="2021" name="Nat. Plants">
        <title>The Taxus genome provides insights into paclitaxel biosynthesis.</title>
        <authorList>
            <person name="Xiong X."/>
            <person name="Gou J."/>
            <person name="Liao Q."/>
            <person name="Li Y."/>
            <person name="Zhou Q."/>
            <person name="Bi G."/>
            <person name="Li C."/>
            <person name="Du R."/>
            <person name="Wang X."/>
            <person name="Sun T."/>
            <person name="Guo L."/>
            <person name="Liang H."/>
            <person name="Lu P."/>
            <person name="Wu Y."/>
            <person name="Zhang Z."/>
            <person name="Ro D.K."/>
            <person name="Shang Y."/>
            <person name="Huang S."/>
            <person name="Yan J."/>
        </authorList>
    </citation>
    <scope>NUCLEOTIDE SEQUENCE [LARGE SCALE GENOMIC DNA]</scope>
    <source>
        <strain evidence="17">Ta-2019</strain>
    </source>
</reference>
<dbReference type="Gene3D" id="1.10.720.30">
    <property type="entry name" value="SAP domain"/>
    <property type="match status" value="2"/>
</dbReference>
<dbReference type="PROSITE" id="PS51977">
    <property type="entry name" value="WGR"/>
    <property type="match status" value="1"/>
</dbReference>
<feature type="region of interest" description="Disordered" evidence="13">
    <location>
        <begin position="253"/>
        <end position="286"/>
    </location>
</feature>
<dbReference type="GO" id="GO:0003950">
    <property type="term" value="F:NAD+ poly-ADP-ribosyltransferase activity"/>
    <property type="evidence" value="ECO:0007669"/>
    <property type="project" value="UniProtKB-EC"/>
</dbReference>
<evidence type="ECO:0000259" key="14">
    <source>
        <dbReference type="PROSITE" id="PS50800"/>
    </source>
</evidence>
<feature type="non-terminal residue" evidence="17">
    <location>
        <position position="613"/>
    </location>
</feature>
<dbReference type="GO" id="GO:1990404">
    <property type="term" value="F:NAD+-protein mono-ADP-ribosyltransferase activity"/>
    <property type="evidence" value="ECO:0007669"/>
    <property type="project" value="TreeGrafter"/>
</dbReference>
<dbReference type="InterPro" id="IPR036930">
    <property type="entry name" value="WGR_dom_sf"/>
</dbReference>
<evidence type="ECO:0000256" key="1">
    <source>
        <dbReference type="ARBA" id="ARBA00000438"/>
    </source>
</evidence>
<dbReference type="InterPro" id="IPR036361">
    <property type="entry name" value="SAP_dom_sf"/>
</dbReference>
<dbReference type="GO" id="GO:0006302">
    <property type="term" value="P:double-strand break repair"/>
    <property type="evidence" value="ECO:0007669"/>
    <property type="project" value="TreeGrafter"/>
</dbReference>
<comment type="catalytic activity">
    <reaction evidence="1">
        <text>L-aspartyl-[protein] + NAD(+) = 4-O-(ADP-D-ribosyl)-L-aspartyl-[protein] + nicotinamide</text>
        <dbReference type="Rhea" id="RHEA:54424"/>
        <dbReference type="Rhea" id="RHEA-COMP:9867"/>
        <dbReference type="Rhea" id="RHEA-COMP:13832"/>
        <dbReference type="ChEBI" id="CHEBI:17154"/>
        <dbReference type="ChEBI" id="CHEBI:29961"/>
        <dbReference type="ChEBI" id="CHEBI:57540"/>
        <dbReference type="ChEBI" id="CHEBI:138102"/>
    </reaction>
</comment>
<dbReference type="EMBL" id="JAHRHJ020000008">
    <property type="protein sequence ID" value="KAH9305750.1"/>
    <property type="molecule type" value="Genomic_DNA"/>
</dbReference>
<dbReference type="EC" id="2.4.2.30" evidence="4"/>
<name>A0AA38KUA4_TAXCH</name>
<dbReference type="PANTHER" id="PTHR10459">
    <property type="entry name" value="DNA LIGASE"/>
    <property type="match status" value="1"/>
</dbReference>
<keyword evidence="5" id="KW-0328">Glycosyltransferase</keyword>
<evidence type="ECO:0000256" key="13">
    <source>
        <dbReference type="SAM" id="MobiDB-lite"/>
    </source>
</evidence>
<gene>
    <name evidence="17" type="ORF">KI387_010154</name>
</gene>
<dbReference type="SUPFAM" id="SSF68906">
    <property type="entry name" value="SAP domain"/>
    <property type="match status" value="2"/>
</dbReference>
<dbReference type="Proteomes" id="UP000824469">
    <property type="component" value="Unassembled WGS sequence"/>
</dbReference>
<dbReference type="InterPro" id="IPR004102">
    <property type="entry name" value="Poly(ADP-ribose)pol_reg_dom"/>
</dbReference>
<evidence type="ECO:0000313" key="17">
    <source>
        <dbReference type="EMBL" id="KAH9305750.1"/>
    </source>
</evidence>
<dbReference type="SUPFAM" id="SSF47587">
    <property type="entry name" value="Domain of poly(ADP-ribose) polymerase"/>
    <property type="match status" value="1"/>
</dbReference>
<feature type="region of interest" description="Disordered" evidence="13">
    <location>
        <begin position="594"/>
        <end position="613"/>
    </location>
</feature>
<comment type="function">
    <text evidence="11">Involved in the base excision repair (BER) pathway, by catalyzing the poly(ADP-ribosyl)ation of a limited number of acceptor proteins involved in chromatin architecture and in DNA metabolism. This modification follows DNA damages and appears as an obligatory step in a detection/signaling pathway leading to the reparation of DNA strand breaks.</text>
</comment>
<dbReference type="InterPro" id="IPR050800">
    <property type="entry name" value="ARTD/PARP"/>
</dbReference>
<protein>
    <recommendedName>
        <fullName evidence="4">NAD(+) ADP-ribosyltransferase</fullName>
        <ecNumber evidence="4">2.4.2.30</ecNumber>
    </recommendedName>
</protein>
<dbReference type="Gene3D" id="1.20.142.10">
    <property type="entry name" value="Poly(ADP-ribose) polymerase, regulatory domain"/>
    <property type="match status" value="1"/>
</dbReference>
<dbReference type="GO" id="GO:0016779">
    <property type="term" value="F:nucleotidyltransferase activity"/>
    <property type="evidence" value="ECO:0007669"/>
    <property type="project" value="UniProtKB-KW"/>
</dbReference>
<dbReference type="GO" id="GO:0070212">
    <property type="term" value="P:protein poly-ADP-ribosylation"/>
    <property type="evidence" value="ECO:0007669"/>
    <property type="project" value="TreeGrafter"/>
</dbReference>
<dbReference type="PANTHER" id="PTHR10459:SF60">
    <property type="entry name" value="POLY [ADP-RIBOSE] POLYMERASE 2"/>
    <property type="match status" value="1"/>
</dbReference>
<keyword evidence="7" id="KW-0548">Nucleotidyltransferase</keyword>
<dbReference type="SMART" id="SM00773">
    <property type="entry name" value="WGR"/>
    <property type="match status" value="1"/>
</dbReference>
<evidence type="ECO:0000256" key="4">
    <source>
        <dbReference type="ARBA" id="ARBA00012020"/>
    </source>
</evidence>
<dbReference type="Pfam" id="PF02877">
    <property type="entry name" value="PARP_reg"/>
    <property type="match status" value="1"/>
</dbReference>
<dbReference type="PROSITE" id="PS51060">
    <property type="entry name" value="PARP_ALPHA_HD"/>
    <property type="match status" value="1"/>
</dbReference>
<keyword evidence="8" id="KW-0520">NAD</keyword>
<dbReference type="InterPro" id="IPR003034">
    <property type="entry name" value="SAP_dom"/>
</dbReference>
<evidence type="ECO:0000256" key="3">
    <source>
        <dbReference type="ARBA" id="ARBA00004123"/>
    </source>
</evidence>
<dbReference type="InterPro" id="IPR036616">
    <property type="entry name" value="Poly(ADP-ribose)pol_reg_dom_sf"/>
</dbReference>
<feature type="domain" description="SAP" evidence="14">
    <location>
        <begin position="147"/>
        <end position="181"/>
    </location>
</feature>
<comment type="caution">
    <text evidence="17">The sequence shown here is derived from an EMBL/GenBank/DDBJ whole genome shotgun (WGS) entry which is preliminary data.</text>
</comment>
<evidence type="ECO:0000259" key="15">
    <source>
        <dbReference type="PROSITE" id="PS51060"/>
    </source>
</evidence>
<organism evidence="17 18">
    <name type="scientific">Taxus chinensis</name>
    <name type="common">Chinese yew</name>
    <name type="synonym">Taxus wallichiana var. chinensis</name>
    <dbReference type="NCBI Taxonomy" id="29808"/>
    <lineage>
        <taxon>Eukaryota</taxon>
        <taxon>Viridiplantae</taxon>
        <taxon>Streptophyta</taxon>
        <taxon>Embryophyta</taxon>
        <taxon>Tracheophyta</taxon>
        <taxon>Spermatophyta</taxon>
        <taxon>Pinopsida</taxon>
        <taxon>Pinidae</taxon>
        <taxon>Conifers II</taxon>
        <taxon>Cupressales</taxon>
        <taxon>Taxaceae</taxon>
        <taxon>Taxus</taxon>
    </lineage>
</organism>
<feature type="domain" description="PARP alpha-helical" evidence="15">
    <location>
        <begin position="536"/>
        <end position="613"/>
    </location>
</feature>
<keyword evidence="6" id="KW-0808">Transferase</keyword>
<dbReference type="Gene3D" id="2.20.140.10">
    <property type="entry name" value="WGR domain"/>
    <property type="match status" value="1"/>
</dbReference>
<dbReference type="InterPro" id="IPR008893">
    <property type="entry name" value="WGR_domain"/>
</dbReference>
<evidence type="ECO:0000313" key="18">
    <source>
        <dbReference type="Proteomes" id="UP000824469"/>
    </source>
</evidence>
<evidence type="ECO:0000256" key="8">
    <source>
        <dbReference type="ARBA" id="ARBA00023027"/>
    </source>
</evidence>
<sequence>EASGVRLGLVFVTPAKYFNFPTERSELLQLSPNLMDYSMINKLKVQELRHELAKRGFDTSGCKPELVGRLDAAIKDESESKDKKISSANTELPVDKRATGRKFKKQPKDEDRTDMAADTKKVPNSANESSLDEDGITSKNHDLVTMTNTVTVQELRNELEKRSLDTSGRKSDLVARLNEAIRDELKSKDGTHIPCHRCKEKWTHIQTNIIETKITKLERWKKRKGIQMFILPDKDDKDGAVPKKHKLERVGNKTNPVAGEKRKQSISKENVTSKSKYENDEPNFSKHHRATDINDMTLDELRRELSIRGAINFWNKKGSWSLLKSVHGLNQSATQILTSALERGIAHLILLLFFMMIRGKLVSDYACGVSSLEVTSGVDKSSEENIVVATKKGSAVLDKMLPDDIKSQYHVLQIGDNIYDAMLNQTNVCENNNKFYVIQALEADVGGKYMVYNRWGRVGVRGQDKLFGPFVSQDEAISEFESKFWDKTKNSWSNRHNFDPYPRKYTWLEMDYEGDNANKQVEKNATNSVVEFQPRKSKLDDRVAQFISLICNVSMMKQQMMEIGYNAEKLPLGKLSKSTILKKIENKSFKEGHGSLVEPATAVSEATTSDSNE</sequence>
<evidence type="ECO:0000256" key="7">
    <source>
        <dbReference type="ARBA" id="ARBA00022695"/>
    </source>
</evidence>
<evidence type="ECO:0000259" key="16">
    <source>
        <dbReference type="PROSITE" id="PS51977"/>
    </source>
</evidence>
<comment type="catalytic activity">
    <reaction evidence="2">
        <text>L-glutamyl-[protein] + NAD(+) = 5-O-(ADP-D-ribosyl)-L-glutamyl-[protein] + nicotinamide</text>
        <dbReference type="Rhea" id="RHEA:58224"/>
        <dbReference type="Rhea" id="RHEA-COMP:10208"/>
        <dbReference type="Rhea" id="RHEA-COMP:15089"/>
        <dbReference type="ChEBI" id="CHEBI:17154"/>
        <dbReference type="ChEBI" id="CHEBI:29973"/>
        <dbReference type="ChEBI" id="CHEBI:57540"/>
        <dbReference type="ChEBI" id="CHEBI:142540"/>
    </reaction>
</comment>
<evidence type="ECO:0000256" key="12">
    <source>
        <dbReference type="ARBA" id="ARBA00033987"/>
    </source>
</evidence>
<dbReference type="PROSITE" id="PS50800">
    <property type="entry name" value="SAP"/>
    <property type="match status" value="2"/>
</dbReference>
<evidence type="ECO:0000256" key="2">
    <source>
        <dbReference type="ARBA" id="ARBA00000459"/>
    </source>
</evidence>
<evidence type="ECO:0000256" key="11">
    <source>
        <dbReference type="ARBA" id="ARBA00024945"/>
    </source>
</evidence>
<comment type="similarity">
    <text evidence="10">Belongs to the ARTD/PARP family.</text>
</comment>
<evidence type="ECO:0000256" key="5">
    <source>
        <dbReference type="ARBA" id="ARBA00022676"/>
    </source>
</evidence>
<dbReference type="SMART" id="SM00513">
    <property type="entry name" value="SAP"/>
    <property type="match status" value="2"/>
</dbReference>